<protein>
    <submittedName>
        <fullName evidence="2">BTB domain-containing protein</fullName>
    </submittedName>
</protein>
<dbReference type="Proteomes" id="UP000095286">
    <property type="component" value="Unplaced"/>
</dbReference>
<proteinExistence type="predicted"/>
<name>A0AC35TGM9_9BILA</name>
<accession>A0AC35TGM9</accession>
<reference evidence="2" key="1">
    <citation type="submission" date="2016-11" db="UniProtKB">
        <authorList>
            <consortium name="WormBaseParasite"/>
        </authorList>
    </citation>
    <scope>IDENTIFICATION</scope>
    <source>
        <strain evidence="2">KR3021</strain>
    </source>
</reference>
<dbReference type="WBParaSite" id="RSKR_0000029900.1">
    <property type="protein sequence ID" value="RSKR_0000029900.1"/>
    <property type="gene ID" value="RSKR_0000029900"/>
</dbReference>
<evidence type="ECO:0000313" key="2">
    <source>
        <dbReference type="WBParaSite" id="RSKR_0000029900.1"/>
    </source>
</evidence>
<evidence type="ECO:0000313" key="1">
    <source>
        <dbReference type="Proteomes" id="UP000095286"/>
    </source>
</evidence>
<sequence>MNDFTQKTNKRQFELVFEDGMVLFVNGHYLAELSPYFDMLCFGNCVESREQRAFIKDEKWDEMVVVLNYLCPFDGMLEKRIRMCDYAILMHYAYRMIFPQLQQELKVFCREKFPQLTKLEPVCDSLIIDIIIEAAVSGLTPSDIWQICEPFGGKGEQYVKEVIKDFDKDLQEIVIKYTRGHEMA</sequence>
<organism evidence="1 2">
    <name type="scientific">Rhabditophanes sp. KR3021</name>
    <dbReference type="NCBI Taxonomy" id="114890"/>
    <lineage>
        <taxon>Eukaryota</taxon>
        <taxon>Metazoa</taxon>
        <taxon>Ecdysozoa</taxon>
        <taxon>Nematoda</taxon>
        <taxon>Chromadorea</taxon>
        <taxon>Rhabditida</taxon>
        <taxon>Tylenchina</taxon>
        <taxon>Panagrolaimomorpha</taxon>
        <taxon>Strongyloidoidea</taxon>
        <taxon>Alloionematidae</taxon>
        <taxon>Rhabditophanes</taxon>
    </lineage>
</organism>